<keyword evidence="9" id="KW-0812">Transmembrane</keyword>
<comment type="similarity">
    <text evidence="8">Belongs to the phosphofructokinase type A (PFKA) family. PPi-dependent PFK group II subfamily. Clade 'B2' sub-subfamily.</text>
</comment>
<keyword evidence="8" id="KW-0324">Glycolysis</keyword>
<comment type="cofactor">
    <cofactor evidence="1 8">
        <name>Mg(2+)</name>
        <dbReference type="ChEBI" id="CHEBI:18420"/>
    </cofactor>
</comment>
<dbReference type="InterPro" id="IPR000023">
    <property type="entry name" value="Phosphofructokinase_dom"/>
</dbReference>
<keyword evidence="12" id="KW-1185">Reference proteome</keyword>
<sequence length="418" mass="44916">MKQSNLLYAHSGGVTAVINASAAAVIAAARTRPERVGKVFAARRGILGVLAEDLYDTEAFDEEALARLMLRPGGAFGSCRFDLPSEDGQRVTDRLFEVFAAHDIGYFLYNGGNGSMDAVARLHDAARERGYPLVCVGVPKTVDNDIVGTDCCPGFGSAAKYLATSMLEAGLDIASMVGSRGSVFVMEVMGRNTGWLAAATALAANGDPDAAPHIVLVPEATFDEEAFLAEVRRVTERLGYCAITVAEGIRRPDGSLIMEKSRDPRGYVQLGGAGSAIARMIHERLGYKHHWAIPDYLQRSAGHWLSAVDHAQAVAVGRAAVELALDGHGGVFPAIRRLADAPYRWEVAEEDTGRIANLERRLPPAFVRADGLHVTQAACDYIRPLIQGEVAQATRDGLPDYGPLPLVMVPRRLARWVA</sequence>
<feature type="binding site" evidence="8">
    <location>
        <begin position="189"/>
        <end position="191"/>
    </location>
    <ligand>
        <name>substrate</name>
    </ligand>
</feature>
<dbReference type="InterPro" id="IPR022953">
    <property type="entry name" value="ATP_PFK"/>
</dbReference>
<dbReference type="STRING" id="1134435.AC731_007650"/>
<protein>
    <recommendedName>
        <fullName evidence="8">Pyrophosphate--fructose 6-phosphate 1-phosphotransferase</fullName>
        <ecNumber evidence="8">2.7.1.90</ecNumber>
    </recommendedName>
    <alternativeName>
        <fullName evidence="8">6-phosphofructokinase, pyrophosphate dependent</fullName>
    </alternativeName>
    <alternativeName>
        <fullName evidence="8">PPi-dependent phosphofructokinase</fullName>
        <shortName evidence="8">PPi-PFK</shortName>
    </alternativeName>
    <alternativeName>
        <fullName evidence="8">Pyrophosphate-dependent 6-phosphofructose-1-kinase</fullName>
    </alternativeName>
</protein>
<dbReference type="Pfam" id="PF00365">
    <property type="entry name" value="PFK"/>
    <property type="match status" value="1"/>
</dbReference>
<comment type="caution">
    <text evidence="8">Lacks conserved residue(s) required for the propagation of feature annotation.</text>
</comment>
<comment type="subcellular location">
    <subcellularLocation>
        <location evidence="8">Cytoplasm</location>
    </subcellularLocation>
</comment>
<feature type="active site" description="Proton acceptor" evidence="8">
    <location>
        <position position="143"/>
    </location>
</feature>
<dbReference type="NCBIfam" id="NF010675">
    <property type="entry name" value="PRK14072.1"/>
    <property type="match status" value="1"/>
</dbReference>
<gene>
    <name evidence="8" type="primary">pfp</name>
    <name evidence="11" type="ORF">AC731_007650</name>
</gene>
<comment type="function">
    <text evidence="2 8">Catalyzes the phosphorylation of D-fructose 6-phosphate, the first committing step of glycolysis. Uses inorganic phosphate (PPi) as phosphoryl donor instead of ATP like common ATP-dependent phosphofructokinases (ATP-PFKs), which renders the reaction reversible, and can thus function both in glycolysis and gluconeogenesis. Consistently, PPi-PFK can replace the enzymes of both the forward (ATP-PFK) and reverse (fructose-bisphosphatase (FBPase)) reactions.</text>
</comment>
<feature type="binding site" evidence="8">
    <location>
        <position position="247"/>
    </location>
    <ligand>
        <name>substrate</name>
    </ligand>
</feature>
<keyword evidence="6 8" id="KW-0460">Magnesium</keyword>
<keyword evidence="4 8" id="KW-0479">Metal-binding</keyword>
<reference evidence="12" key="1">
    <citation type="submission" date="2016-03" db="EMBL/GenBank/DDBJ databases">
        <authorList>
            <person name="Ma C."/>
            <person name="Zhou S."/>
            <person name="Yang G."/>
        </authorList>
    </citation>
    <scope>NUCLEOTIDE SEQUENCE [LARGE SCALE GENOMIC DNA]</scope>
    <source>
        <strain evidence="12">SgZ-1</strain>
    </source>
</reference>
<dbReference type="HAMAP" id="MF_01978">
    <property type="entry name" value="Phosphofructokinase_II_B2"/>
    <property type="match status" value="1"/>
</dbReference>
<dbReference type="GO" id="GO:0046872">
    <property type="term" value="F:metal ion binding"/>
    <property type="evidence" value="ECO:0007669"/>
    <property type="project" value="UniProtKB-KW"/>
</dbReference>
<keyword evidence="8" id="KW-0963">Cytoplasm</keyword>
<dbReference type="GO" id="GO:0047334">
    <property type="term" value="F:diphosphate-fructose-6-phosphate 1-phosphotransferase activity"/>
    <property type="evidence" value="ECO:0007669"/>
    <property type="project" value="UniProtKB-EC"/>
</dbReference>
<keyword evidence="3 8" id="KW-0808">Transferase</keyword>
<dbReference type="UniPathway" id="UPA00109">
    <property type="reaction ID" value="UER00182"/>
</dbReference>
<dbReference type="GO" id="GO:0006002">
    <property type="term" value="P:fructose 6-phosphate metabolic process"/>
    <property type="evidence" value="ECO:0007669"/>
    <property type="project" value="InterPro"/>
</dbReference>
<dbReference type="InterPro" id="IPR050929">
    <property type="entry name" value="PFKA"/>
</dbReference>
<feature type="binding site" evidence="8">
    <location>
        <position position="113"/>
    </location>
    <ligand>
        <name>Mg(2+)</name>
        <dbReference type="ChEBI" id="CHEBI:18420"/>
        <note>catalytic</note>
    </ligand>
</feature>
<comment type="activity regulation">
    <text evidence="8">Non-allosteric.</text>
</comment>
<comment type="subunit">
    <text evidence="8">Homodimer.</text>
</comment>
<dbReference type="KEGG" id="thu:AC731_007650"/>
<evidence type="ECO:0000313" key="11">
    <source>
        <dbReference type="EMBL" id="AMO36829.1"/>
    </source>
</evidence>
<dbReference type="SUPFAM" id="SSF53784">
    <property type="entry name" value="Phosphofructokinase"/>
    <property type="match status" value="1"/>
</dbReference>
<dbReference type="EC" id="2.7.1.90" evidence="8"/>
<evidence type="ECO:0000256" key="8">
    <source>
        <dbReference type="HAMAP-Rule" id="MF_01978"/>
    </source>
</evidence>
<keyword evidence="9" id="KW-1133">Transmembrane helix</keyword>
<name>A0A127K4E1_9RHOO</name>
<keyword evidence="5 8" id="KW-0418">Kinase</keyword>
<feature type="site" description="Important for catalytic activity; stabilizes the transition state when the phosphoryl donor is PPi" evidence="8">
    <location>
        <position position="140"/>
    </location>
</feature>
<evidence type="ECO:0000256" key="6">
    <source>
        <dbReference type="ARBA" id="ARBA00022842"/>
    </source>
</evidence>
<keyword evidence="9" id="KW-0472">Membrane</keyword>
<dbReference type="PANTHER" id="PTHR45770">
    <property type="entry name" value="ATP-DEPENDENT 6-PHOSPHOFRUCTOKINASE 1"/>
    <property type="match status" value="1"/>
</dbReference>
<evidence type="ECO:0000256" key="3">
    <source>
        <dbReference type="ARBA" id="ARBA00022679"/>
    </source>
</evidence>
<dbReference type="PIRSF" id="PIRSF036483">
    <property type="entry name" value="PFK_XF0274"/>
    <property type="match status" value="1"/>
</dbReference>
<dbReference type="Gene3D" id="3.40.50.460">
    <property type="entry name" value="Phosphofructokinase domain"/>
    <property type="match status" value="1"/>
</dbReference>
<dbReference type="GO" id="GO:0005737">
    <property type="term" value="C:cytoplasm"/>
    <property type="evidence" value="ECO:0007669"/>
    <property type="project" value="UniProtKB-SubCell"/>
</dbReference>
<proteinExistence type="inferred from homology"/>
<dbReference type="AlphaFoldDB" id="A0A127K4E1"/>
<feature type="domain" description="Phosphofructokinase" evidence="10">
    <location>
        <begin position="8"/>
        <end position="323"/>
    </location>
</feature>
<evidence type="ECO:0000256" key="5">
    <source>
        <dbReference type="ARBA" id="ARBA00022777"/>
    </source>
</evidence>
<evidence type="ECO:0000256" key="2">
    <source>
        <dbReference type="ARBA" id="ARBA00003138"/>
    </source>
</evidence>
<dbReference type="Proteomes" id="UP000036902">
    <property type="component" value="Chromosome"/>
</dbReference>
<dbReference type="InterPro" id="IPR035966">
    <property type="entry name" value="PKF_sf"/>
</dbReference>
<feature type="transmembrane region" description="Helical" evidence="9">
    <location>
        <begin position="6"/>
        <end position="29"/>
    </location>
</feature>
<comment type="catalytic activity">
    <reaction evidence="7 8">
        <text>beta-D-fructose 6-phosphate + diphosphate = beta-D-fructose 1,6-bisphosphate + phosphate + H(+)</text>
        <dbReference type="Rhea" id="RHEA:13613"/>
        <dbReference type="ChEBI" id="CHEBI:15378"/>
        <dbReference type="ChEBI" id="CHEBI:32966"/>
        <dbReference type="ChEBI" id="CHEBI:33019"/>
        <dbReference type="ChEBI" id="CHEBI:43474"/>
        <dbReference type="ChEBI" id="CHEBI:57634"/>
        <dbReference type="EC" id="2.7.1.90"/>
    </reaction>
</comment>
<evidence type="ECO:0000256" key="1">
    <source>
        <dbReference type="ARBA" id="ARBA00001946"/>
    </source>
</evidence>
<evidence type="ECO:0000256" key="9">
    <source>
        <dbReference type="SAM" id="Phobius"/>
    </source>
</evidence>
<dbReference type="InterPro" id="IPR011404">
    <property type="entry name" value="PPi-PFK"/>
</dbReference>
<evidence type="ECO:0000256" key="7">
    <source>
        <dbReference type="ARBA" id="ARBA00048072"/>
    </source>
</evidence>
<feature type="binding site" evidence="8">
    <location>
        <position position="13"/>
    </location>
    <ligand>
        <name>diphosphate</name>
        <dbReference type="ChEBI" id="CHEBI:33019"/>
    </ligand>
</feature>
<accession>A0A127K4E1</accession>
<organism evidence="11 12">
    <name type="scientific">Thauera humireducens</name>
    <dbReference type="NCBI Taxonomy" id="1134435"/>
    <lineage>
        <taxon>Bacteria</taxon>
        <taxon>Pseudomonadati</taxon>
        <taxon>Pseudomonadota</taxon>
        <taxon>Betaproteobacteria</taxon>
        <taxon>Rhodocyclales</taxon>
        <taxon>Zoogloeaceae</taxon>
        <taxon>Thauera</taxon>
    </lineage>
</organism>
<comment type="pathway">
    <text evidence="8">Carbohydrate degradation; glycolysis; D-glyceraldehyde 3-phosphate and glycerone phosphate from D-glucose: step 3/4.</text>
</comment>
<evidence type="ECO:0000313" key="12">
    <source>
        <dbReference type="Proteomes" id="UP000036902"/>
    </source>
</evidence>
<dbReference type="GO" id="GO:0003872">
    <property type="term" value="F:6-phosphofructokinase activity"/>
    <property type="evidence" value="ECO:0007669"/>
    <property type="project" value="UniProtKB-UniRule"/>
</dbReference>
<feature type="binding site" evidence="8">
    <location>
        <begin position="141"/>
        <end position="143"/>
    </location>
    <ligand>
        <name>substrate</name>
    </ligand>
</feature>
<feature type="binding site" evidence="8">
    <location>
        <begin position="296"/>
        <end position="299"/>
    </location>
    <ligand>
        <name>substrate</name>
    </ligand>
</feature>
<dbReference type="EMBL" id="CP014646">
    <property type="protein sequence ID" value="AMO36829.1"/>
    <property type="molecule type" value="Genomic_DNA"/>
</dbReference>
<dbReference type="PRINTS" id="PR00476">
    <property type="entry name" value="PHFRCTKINASE"/>
</dbReference>
<evidence type="ECO:0000256" key="4">
    <source>
        <dbReference type="ARBA" id="ARBA00022723"/>
    </source>
</evidence>
<evidence type="ECO:0000259" key="10">
    <source>
        <dbReference type="Pfam" id="PF00365"/>
    </source>
</evidence>
<dbReference type="RefSeq" id="WP_048704872.1">
    <property type="nucleotide sequence ID" value="NZ_CP014646.1"/>
</dbReference>
<dbReference type="Gene3D" id="3.40.50.450">
    <property type="match status" value="1"/>
</dbReference>